<protein>
    <submittedName>
        <fullName evidence="1">Uncharacterized protein</fullName>
    </submittedName>
</protein>
<evidence type="ECO:0000313" key="1">
    <source>
        <dbReference type="EMBL" id="KIL49382.1"/>
    </source>
</evidence>
<dbReference type="Proteomes" id="UP000031938">
    <property type="component" value="Unassembled WGS sequence"/>
</dbReference>
<dbReference type="EMBL" id="JXRP01000009">
    <property type="protein sequence ID" value="KIL49382.1"/>
    <property type="molecule type" value="Genomic_DNA"/>
</dbReference>
<dbReference type="STRING" id="889306.KP78_08500"/>
<dbReference type="RefSeq" id="WP_041086520.1">
    <property type="nucleotide sequence ID" value="NZ_JXRP01000009.1"/>
</dbReference>
<comment type="caution">
    <text evidence="1">The sequence shown here is derived from an EMBL/GenBank/DDBJ whole genome shotgun (WGS) entry which is preliminary data.</text>
</comment>
<reference evidence="1 2" key="1">
    <citation type="submission" date="2015-01" db="EMBL/GenBank/DDBJ databases">
        <title>Genome sequencing of Jeotgalibacillus soli.</title>
        <authorList>
            <person name="Goh K.M."/>
            <person name="Chan K.-G."/>
            <person name="Yaakop A.S."/>
            <person name="Ee R."/>
            <person name="Gan H.M."/>
            <person name="Chan C.S."/>
        </authorList>
    </citation>
    <scope>NUCLEOTIDE SEQUENCE [LARGE SCALE GENOMIC DNA]</scope>
    <source>
        <strain evidence="1 2">P9</strain>
    </source>
</reference>
<organism evidence="1 2">
    <name type="scientific">Jeotgalibacillus soli</name>
    <dbReference type="NCBI Taxonomy" id="889306"/>
    <lineage>
        <taxon>Bacteria</taxon>
        <taxon>Bacillati</taxon>
        <taxon>Bacillota</taxon>
        <taxon>Bacilli</taxon>
        <taxon>Bacillales</taxon>
        <taxon>Caryophanaceae</taxon>
        <taxon>Jeotgalibacillus</taxon>
    </lineage>
</organism>
<evidence type="ECO:0000313" key="2">
    <source>
        <dbReference type="Proteomes" id="UP000031938"/>
    </source>
</evidence>
<gene>
    <name evidence="1" type="ORF">KP78_08500</name>
</gene>
<keyword evidence="2" id="KW-1185">Reference proteome</keyword>
<sequence length="97" mass="10694">MQTHQTTGKELIEKWIVQNVISGKTSQELSGTLFVYGDEAMTLTSTETGSLEIITEEVSNVVVFRKKNESDATNMCRACGVDHSTFKEALECCADID</sequence>
<dbReference type="PATRIC" id="fig|889306.3.peg.853"/>
<dbReference type="OrthoDB" id="2381815at2"/>
<proteinExistence type="predicted"/>
<dbReference type="AlphaFoldDB" id="A0A0C2VKF6"/>
<accession>A0A0C2VKF6</accession>
<name>A0A0C2VKF6_9BACL</name>